<dbReference type="FunFam" id="1.10.246.90:FF:000002">
    <property type="entry name" value="U4/U6 small nuclear ribonucleoprotein Prp31"/>
    <property type="match status" value="1"/>
</dbReference>
<evidence type="ECO:0000256" key="4">
    <source>
        <dbReference type="ARBA" id="ARBA00023274"/>
    </source>
</evidence>
<evidence type="ECO:0000256" key="3">
    <source>
        <dbReference type="ARBA" id="ARBA00023242"/>
    </source>
</evidence>
<keyword evidence="4" id="KW-0687">Ribonucleoprotein</keyword>
<accession>A0AAV6VHT3</accession>
<keyword evidence="3" id="KW-0539">Nucleus</keyword>
<dbReference type="GO" id="GO:0046540">
    <property type="term" value="C:U4/U6 x U5 tri-snRNP complex"/>
    <property type="evidence" value="ECO:0007669"/>
    <property type="project" value="InterPro"/>
</dbReference>
<name>A0AAV6VHT3_9ARAC</name>
<protein>
    <recommendedName>
        <fullName evidence="2">U4/U6 small nuclear ribonucleoprotein Prp31</fullName>
    </recommendedName>
    <alternativeName>
        <fullName evidence="5">Pre-mRNA-processing factor 31</fullName>
    </alternativeName>
</protein>
<dbReference type="InterPro" id="IPR002687">
    <property type="entry name" value="Nop_dom"/>
</dbReference>
<evidence type="ECO:0000256" key="2">
    <source>
        <dbReference type="ARBA" id="ARBA00013538"/>
    </source>
</evidence>
<comment type="caution">
    <text evidence="9">The sequence shown here is derived from an EMBL/GenBank/DDBJ whole genome shotgun (WGS) entry which is preliminary data.</text>
</comment>
<evidence type="ECO:0000256" key="6">
    <source>
        <dbReference type="ARBA" id="ARBA00045397"/>
    </source>
</evidence>
<comment type="subcellular location">
    <subcellularLocation>
        <location evidence="1">Nucleus</location>
    </subcellularLocation>
</comment>
<evidence type="ECO:0000313" key="9">
    <source>
        <dbReference type="EMBL" id="KAG8195221.1"/>
    </source>
</evidence>
<dbReference type="InterPro" id="IPR036070">
    <property type="entry name" value="Nop_dom_sf"/>
</dbReference>
<organism evidence="9 10">
    <name type="scientific">Oedothorax gibbosus</name>
    <dbReference type="NCBI Taxonomy" id="931172"/>
    <lineage>
        <taxon>Eukaryota</taxon>
        <taxon>Metazoa</taxon>
        <taxon>Ecdysozoa</taxon>
        <taxon>Arthropoda</taxon>
        <taxon>Chelicerata</taxon>
        <taxon>Arachnida</taxon>
        <taxon>Araneae</taxon>
        <taxon>Araneomorphae</taxon>
        <taxon>Entelegynae</taxon>
        <taxon>Araneoidea</taxon>
        <taxon>Linyphiidae</taxon>
        <taxon>Erigoninae</taxon>
        <taxon>Oedothorax</taxon>
    </lineage>
</organism>
<feature type="compositionally biased region" description="Basic residues" evidence="7">
    <location>
        <begin position="156"/>
        <end position="166"/>
    </location>
</feature>
<feature type="compositionally biased region" description="Pro residues" evidence="7">
    <location>
        <begin position="141"/>
        <end position="150"/>
    </location>
</feature>
<dbReference type="GO" id="GO:0000244">
    <property type="term" value="P:spliceosomal tri-snRNP complex assembly"/>
    <property type="evidence" value="ECO:0007669"/>
    <property type="project" value="InterPro"/>
</dbReference>
<dbReference type="EMBL" id="JAFNEN010000091">
    <property type="protein sequence ID" value="KAG8195221.1"/>
    <property type="molecule type" value="Genomic_DNA"/>
</dbReference>
<feature type="region of interest" description="Disordered" evidence="7">
    <location>
        <begin position="140"/>
        <end position="166"/>
    </location>
</feature>
<dbReference type="PANTHER" id="PTHR13904">
    <property type="entry name" value="PRE-MRNA SPLICING FACTOR PRP31"/>
    <property type="match status" value="1"/>
</dbReference>
<evidence type="ECO:0000256" key="7">
    <source>
        <dbReference type="SAM" id="MobiDB-lite"/>
    </source>
</evidence>
<gene>
    <name evidence="9" type="ORF">JTE90_027962</name>
</gene>
<feature type="domain" description="Nop" evidence="8">
    <location>
        <begin position="23"/>
        <end position="141"/>
    </location>
</feature>
<keyword evidence="10" id="KW-1185">Reference proteome</keyword>
<evidence type="ECO:0000256" key="1">
    <source>
        <dbReference type="ARBA" id="ARBA00004123"/>
    </source>
</evidence>
<dbReference type="Pfam" id="PF09785">
    <property type="entry name" value="Prp31_C"/>
    <property type="match status" value="1"/>
</dbReference>
<dbReference type="Gene3D" id="1.10.246.90">
    <property type="entry name" value="Nop domain"/>
    <property type="match status" value="1"/>
</dbReference>
<dbReference type="GO" id="GO:0071011">
    <property type="term" value="C:precatalytic spliceosome"/>
    <property type="evidence" value="ECO:0007669"/>
    <property type="project" value="TreeGrafter"/>
</dbReference>
<dbReference type="InterPro" id="IPR019175">
    <property type="entry name" value="Prp31_C"/>
</dbReference>
<evidence type="ECO:0000259" key="8">
    <source>
        <dbReference type="PROSITE" id="PS51358"/>
    </source>
</evidence>
<dbReference type="Pfam" id="PF01798">
    <property type="entry name" value="Nop"/>
    <property type="match status" value="1"/>
</dbReference>
<evidence type="ECO:0000256" key="5">
    <source>
        <dbReference type="ARBA" id="ARBA00030766"/>
    </source>
</evidence>
<dbReference type="GO" id="GO:0005687">
    <property type="term" value="C:U4 snRNP"/>
    <property type="evidence" value="ECO:0007669"/>
    <property type="project" value="TreeGrafter"/>
</dbReference>
<sequence>MAIELDKFKQEIYTYVESRMSFIAPNLSVIVGASTAAKLMGVAGGLSNLAKMPACNIHVLGSQRRTLAGFSNTAIMPHSGFVHGSDIVQNTPADLKRKAARLVAAKCAIAARVDGFHECADGSVGESMREDIERKLDKLQEPPPVKPLPAPIDQAHKKRGGRRVRKMKERYAITEFRKQANRMNFGEIEEDAYQDDLGFSLGQVGKAGTGRIRAPQIDEKTKVRISKTLQDVFSRMCNGN</sequence>
<dbReference type="PANTHER" id="PTHR13904:SF0">
    <property type="entry name" value="U4_U6 SMALL NUCLEAR RIBONUCLEOPROTEIN PRP31"/>
    <property type="match status" value="1"/>
</dbReference>
<comment type="function">
    <text evidence="6">Involved in pre-mRNA splicing as component of the spliceosome. Required for the assembly of the U4/U5/U6 tri-snRNP complex, one of the building blocks of the spliceosome.</text>
</comment>
<dbReference type="Proteomes" id="UP000827092">
    <property type="component" value="Unassembled WGS sequence"/>
</dbReference>
<dbReference type="InterPro" id="IPR027105">
    <property type="entry name" value="Prp31"/>
</dbReference>
<dbReference type="SUPFAM" id="SSF89124">
    <property type="entry name" value="Nop domain"/>
    <property type="match status" value="1"/>
</dbReference>
<reference evidence="9 10" key="1">
    <citation type="journal article" date="2022" name="Nat. Ecol. Evol.">
        <title>A masculinizing supergene underlies an exaggerated male reproductive morph in a spider.</title>
        <authorList>
            <person name="Hendrickx F."/>
            <person name="De Corte Z."/>
            <person name="Sonet G."/>
            <person name="Van Belleghem S.M."/>
            <person name="Kostlbacher S."/>
            <person name="Vangestel C."/>
        </authorList>
    </citation>
    <scope>NUCLEOTIDE SEQUENCE [LARGE SCALE GENOMIC DNA]</scope>
    <source>
        <strain evidence="9">W744_W776</strain>
    </source>
</reference>
<dbReference type="AlphaFoldDB" id="A0AAV6VHT3"/>
<evidence type="ECO:0000313" key="10">
    <source>
        <dbReference type="Proteomes" id="UP000827092"/>
    </source>
</evidence>
<proteinExistence type="predicted"/>
<dbReference type="InterPro" id="IPR042239">
    <property type="entry name" value="Nop_C"/>
</dbReference>
<dbReference type="PROSITE" id="PS51358">
    <property type="entry name" value="NOP"/>
    <property type="match status" value="1"/>
</dbReference>